<dbReference type="Pfam" id="PF11604">
    <property type="entry name" value="CusF_Ec"/>
    <property type="match status" value="1"/>
</dbReference>
<gene>
    <name evidence="2" type="ORF">C3Y98_02685</name>
</gene>
<dbReference type="Gene3D" id="2.40.50.320">
    <property type="entry name" value="Copper binding periplasmic protein CusF"/>
    <property type="match status" value="1"/>
</dbReference>
<dbReference type="EMBL" id="PQVH01000005">
    <property type="protein sequence ID" value="TFW72530.1"/>
    <property type="molecule type" value="Genomic_DNA"/>
</dbReference>
<comment type="caution">
    <text evidence="2">The sequence shown here is derived from an EMBL/GenBank/DDBJ whole genome shotgun (WGS) entry which is preliminary data.</text>
</comment>
<evidence type="ECO:0000256" key="1">
    <source>
        <dbReference type="SAM" id="SignalP"/>
    </source>
</evidence>
<accession>A0A4Y9VT78</accession>
<keyword evidence="3" id="KW-1185">Reference proteome</keyword>
<dbReference type="Proteomes" id="UP000297706">
    <property type="component" value="Unassembled WGS sequence"/>
</dbReference>
<keyword evidence="1" id="KW-0732">Signal</keyword>
<reference evidence="2 3" key="1">
    <citation type="submission" date="2018-02" db="EMBL/GenBank/DDBJ databases">
        <title>A novel lanthanide dependent methylotroph, Methylotenera sp. La3113.</title>
        <authorList>
            <person name="Lv H."/>
            <person name="Tani A."/>
        </authorList>
    </citation>
    <scope>NUCLEOTIDE SEQUENCE [LARGE SCALE GENOMIC DNA]</scope>
    <source>
        <strain evidence="2 3">La3113</strain>
    </source>
</reference>
<dbReference type="InterPro" id="IPR042230">
    <property type="entry name" value="CusF_sf"/>
</dbReference>
<protein>
    <submittedName>
        <fullName evidence="2">Cation transporter</fullName>
    </submittedName>
</protein>
<dbReference type="RefSeq" id="WP_135276576.1">
    <property type="nucleotide sequence ID" value="NZ_PQVH01000005.1"/>
</dbReference>
<organism evidence="2 3">
    <name type="scientific">Methylotenera oryzisoli</name>
    <dbReference type="NCBI Taxonomy" id="2080758"/>
    <lineage>
        <taxon>Bacteria</taxon>
        <taxon>Pseudomonadati</taxon>
        <taxon>Pseudomonadota</taxon>
        <taxon>Betaproteobacteria</taxon>
        <taxon>Nitrosomonadales</taxon>
        <taxon>Methylophilaceae</taxon>
        <taxon>Methylotenera</taxon>
    </lineage>
</organism>
<dbReference type="InterPro" id="IPR021647">
    <property type="entry name" value="CusF_Ec"/>
</dbReference>
<name>A0A4Y9VT78_9PROT</name>
<evidence type="ECO:0000313" key="2">
    <source>
        <dbReference type="EMBL" id="TFW72530.1"/>
    </source>
</evidence>
<proteinExistence type="predicted"/>
<sequence>MKKLLICMFVAVLSIAAAPVYANDAHHQATDNQKSYSAKGEVVAMDSALSKVKLKHDAVPELKWPGMTMFFNVAGKALLDTVKIGDQVEFEFVKVDGGSPLITKITPVK</sequence>
<feature type="signal peptide" evidence="1">
    <location>
        <begin position="1"/>
        <end position="22"/>
    </location>
</feature>
<dbReference type="AlphaFoldDB" id="A0A4Y9VT78"/>
<feature type="chain" id="PRO_5021357733" evidence="1">
    <location>
        <begin position="23"/>
        <end position="109"/>
    </location>
</feature>
<dbReference type="OrthoDB" id="9180744at2"/>
<evidence type="ECO:0000313" key="3">
    <source>
        <dbReference type="Proteomes" id="UP000297706"/>
    </source>
</evidence>